<dbReference type="Ensembl" id="ENSPMAT00000006830.1">
    <property type="protein sequence ID" value="ENSPMAP00000006800.1"/>
    <property type="gene ID" value="ENSPMAG00000006173.1"/>
</dbReference>
<comment type="function">
    <text evidence="3">E3 ubiquitin-protein ligase involved in ubiquitin fusion degradation (UFD) pathway and regulation of DNA repair. Part of the ubiquitin fusion degradation (UFD) pathway, a process that mediates ubiquitination of protein at their N-terminus, regardless of the presence of lysine residues in target proteins.</text>
</comment>
<sequence>VVVLQLQVIQCMDVAEQALTALEMLSRRHSKAVLQAGGLAASLLYLEFFSISAHRNALAIAANCCQSVTTDDFHLVSDSLPLLSARLSHQDKKSVESACLCFTRLVDNFQHDEALLQQVAAHELLTNVQQLLVMSPPVLSSGMFIMVVRMLAVVCGHCPQLAARLMRQNIAETLSFLLCGTSDSSNQETIELVARSPQELYELTSLICELMPCLPRDGIFGVDAMLKKGGAHTPDASSWQWRDDRGAWHAYSHIDCRIIEAAHVSGEDEISLSTLGRVYTIDFNSMQQINEDTGTARPIQRKPNPLA</sequence>
<dbReference type="AlphaFoldDB" id="S4RNL4"/>
<dbReference type="InterPro" id="IPR018123">
    <property type="entry name" value="WWE-dom_subgr"/>
</dbReference>
<dbReference type="GO" id="GO:0000209">
    <property type="term" value="P:protein polyubiquitination"/>
    <property type="evidence" value="ECO:0007669"/>
    <property type="project" value="TreeGrafter"/>
</dbReference>
<reference evidence="5" key="2">
    <citation type="submission" date="2025-09" db="UniProtKB">
        <authorList>
            <consortium name="Ensembl"/>
        </authorList>
    </citation>
    <scope>IDENTIFICATION</scope>
</reference>
<dbReference type="Gene3D" id="1.25.10.10">
    <property type="entry name" value="Leucine-rich Repeat Variant"/>
    <property type="match status" value="1"/>
</dbReference>
<name>S4RNL4_PETMA</name>
<dbReference type="InterPro" id="IPR004170">
    <property type="entry name" value="WWE_dom"/>
</dbReference>
<comment type="catalytic activity">
    <reaction evidence="1 3">
        <text>S-ubiquitinyl-[E2 ubiquitin-conjugating enzyme]-L-cysteine + [acceptor protein]-L-lysine = [E2 ubiquitin-conjugating enzyme]-L-cysteine + N(6)-ubiquitinyl-[acceptor protein]-L-lysine.</text>
        <dbReference type="EC" id="2.3.2.26"/>
    </reaction>
</comment>
<dbReference type="SMART" id="SM00678">
    <property type="entry name" value="WWE"/>
    <property type="match status" value="1"/>
</dbReference>
<dbReference type="SUPFAM" id="SSF48371">
    <property type="entry name" value="ARM repeat"/>
    <property type="match status" value="1"/>
</dbReference>
<feature type="domain" description="WWE" evidence="4">
    <location>
        <begin position="225"/>
        <end position="301"/>
    </location>
</feature>
<dbReference type="FunFam" id="3.30.720.50:FF:000001">
    <property type="entry name" value="E3 ubiquitin-protein ligase TRIP12 isoform X1"/>
    <property type="match status" value="1"/>
</dbReference>
<dbReference type="HOGENOM" id="CLU_907777_0_0_1"/>
<keyword evidence="2 3" id="KW-0808">Transferase</keyword>
<proteinExistence type="inferred from homology"/>
<dbReference type="InterPro" id="IPR016024">
    <property type="entry name" value="ARM-type_fold"/>
</dbReference>
<evidence type="ECO:0000256" key="2">
    <source>
        <dbReference type="ARBA" id="ARBA00022679"/>
    </source>
</evidence>
<accession>S4RNL4</accession>
<dbReference type="PANTHER" id="PTHR45670">
    <property type="entry name" value="E3 UBIQUITIN-PROTEIN LIGASE TRIP12"/>
    <property type="match status" value="1"/>
</dbReference>
<protein>
    <recommendedName>
        <fullName evidence="3">E3 ubiquitin-protein ligase</fullName>
        <ecNumber evidence="3">2.3.2.26</ecNumber>
    </recommendedName>
</protein>
<dbReference type="InterPro" id="IPR045322">
    <property type="entry name" value="HECTD1/TRIP12-like"/>
</dbReference>
<dbReference type="GO" id="GO:0061630">
    <property type="term" value="F:ubiquitin protein ligase activity"/>
    <property type="evidence" value="ECO:0007669"/>
    <property type="project" value="UniProtKB-UniRule"/>
</dbReference>
<comment type="similarity">
    <text evidence="3">Belongs to the UPL family. K-HECT subfamily.</text>
</comment>
<dbReference type="STRING" id="7757.ENSPMAP00000006800"/>
<dbReference type="GeneTree" id="ENSGT00940000156517"/>
<dbReference type="GO" id="GO:0006974">
    <property type="term" value="P:DNA damage response"/>
    <property type="evidence" value="ECO:0007669"/>
    <property type="project" value="TreeGrafter"/>
</dbReference>
<dbReference type="Pfam" id="PF02825">
    <property type="entry name" value="WWE"/>
    <property type="match status" value="1"/>
</dbReference>
<keyword evidence="3" id="KW-0833">Ubl conjugation pathway</keyword>
<dbReference type="InterPro" id="IPR037197">
    <property type="entry name" value="WWE_dom_sf"/>
</dbReference>
<dbReference type="PROSITE" id="PS50918">
    <property type="entry name" value="WWE"/>
    <property type="match status" value="1"/>
</dbReference>
<evidence type="ECO:0000256" key="1">
    <source>
        <dbReference type="ARBA" id="ARBA00000885"/>
    </source>
</evidence>
<evidence type="ECO:0000259" key="4">
    <source>
        <dbReference type="PROSITE" id="PS50918"/>
    </source>
</evidence>
<comment type="pathway">
    <text evidence="3">Protein modification; protein ubiquitination.</text>
</comment>
<keyword evidence="3" id="KW-0539">Nucleus</keyword>
<dbReference type="GO" id="GO:0043161">
    <property type="term" value="P:proteasome-mediated ubiquitin-dependent protein catabolic process"/>
    <property type="evidence" value="ECO:0007669"/>
    <property type="project" value="TreeGrafter"/>
</dbReference>
<dbReference type="PANTHER" id="PTHR45670:SF13">
    <property type="entry name" value="E3 UBIQUITIN-PROTEIN LIGASE TRIP12"/>
    <property type="match status" value="1"/>
</dbReference>
<reference evidence="5" key="1">
    <citation type="submission" date="2025-08" db="UniProtKB">
        <authorList>
            <consortium name="Ensembl"/>
        </authorList>
    </citation>
    <scope>IDENTIFICATION</scope>
</reference>
<evidence type="ECO:0000313" key="5">
    <source>
        <dbReference type="Ensembl" id="ENSPMAP00000006800.1"/>
    </source>
</evidence>
<dbReference type="GO" id="GO:0016607">
    <property type="term" value="C:nuclear speck"/>
    <property type="evidence" value="ECO:0007669"/>
    <property type="project" value="TreeGrafter"/>
</dbReference>
<dbReference type="EC" id="2.3.2.26" evidence="3"/>
<dbReference type="InterPro" id="IPR011989">
    <property type="entry name" value="ARM-like"/>
</dbReference>
<organism evidence="5">
    <name type="scientific">Petromyzon marinus</name>
    <name type="common">Sea lamprey</name>
    <dbReference type="NCBI Taxonomy" id="7757"/>
    <lineage>
        <taxon>Eukaryota</taxon>
        <taxon>Metazoa</taxon>
        <taxon>Chordata</taxon>
        <taxon>Craniata</taxon>
        <taxon>Vertebrata</taxon>
        <taxon>Cyclostomata</taxon>
        <taxon>Hyperoartia</taxon>
        <taxon>Petromyzontiformes</taxon>
        <taxon>Petromyzontidae</taxon>
        <taxon>Petromyzon</taxon>
    </lineage>
</organism>
<dbReference type="SUPFAM" id="SSF117839">
    <property type="entry name" value="WWE domain"/>
    <property type="match status" value="1"/>
</dbReference>
<dbReference type="Gene3D" id="3.30.720.50">
    <property type="match status" value="1"/>
</dbReference>
<comment type="subcellular location">
    <subcellularLocation>
        <location evidence="3">Nucleus</location>
        <location evidence="3">Nucleoplasm</location>
    </subcellularLocation>
</comment>
<dbReference type="UniPathway" id="UPA00143"/>
<evidence type="ECO:0000256" key="3">
    <source>
        <dbReference type="RuleBase" id="RU369009"/>
    </source>
</evidence>
<dbReference type="GO" id="GO:0008270">
    <property type="term" value="F:zinc ion binding"/>
    <property type="evidence" value="ECO:0007669"/>
    <property type="project" value="InterPro"/>
</dbReference>